<proteinExistence type="predicted"/>
<dbReference type="Proteomes" id="UP000824120">
    <property type="component" value="Chromosome 11"/>
</dbReference>
<organism evidence="1 2">
    <name type="scientific">Solanum commersonii</name>
    <name type="common">Commerson's wild potato</name>
    <name type="synonym">Commerson's nightshade</name>
    <dbReference type="NCBI Taxonomy" id="4109"/>
    <lineage>
        <taxon>Eukaryota</taxon>
        <taxon>Viridiplantae</taxon>
        <taxon>Streptophyta</taxon>
        <taxon>Embryophyta</taxon>
        <taxon>Tracheophyta</taxon>
        <taxon>Spermatophyta</taxon>
        <taxon>Magnoliopsida</taxon>
        <taxon>eudicotyledons</taxon>
        <taxon>Gunneridae</taxon>
        <taxon>Pentapetalae</taxon>
        <taxon>asterids</taxon>
        <taxon>lamiids</taxon>
        <taxon>Solanales</taxon>
        <taxon>Solanaceae</taxon>
        <taxon>Solanoideae</taxon>
        <taxon>Solaneae</taxon>
        <taxon>Solanum</taxon>
    </lineage>
</organism>
<keyword evidence="2" id="KW-1185">Reference proteome</keyword>
<dbReference type="EMBL" id="JACXVP010000011">
    <property type="protein sequence ID" value="KAG5574281.1"/>
    <property type="molecule type" value="Genomic_DNA"/>
</dbReference>
<protein>
    <submittedName>
        <fullName evidence="1">Uncharacterized protein</fullName>
    </submittedName>
</protein>
<name>A0A9J5WEV9_SOLCO</name>
<comment type="caution">
    <text evidence="1">The sequence shown here is derived from an EMBL/GenBank/DDBJ whole genome shotgun (WGS) entry which is preliminary data.</text>
</comment>
<evidence type="ECO:0000313" key="2">
    <source>
        <dbReference type="Proteomes" id="UP000824120"/>
    </source>
</evidence>
<gene>
    <name evidence="1" type="ORF">H5410_054415</name>
</gene>
<evidence type="ECO:0000313" key="1">
    <source>
        <dbReference type="EMBL" id="KAG5574281.1"/>
    </source>
</evidence>
<sequence length="129" mass="14461">MAALAVSNFLRKLKAFRMDKVDTSISEELREVEKNLSHLLEIQSFGSETLEEDEESNGESLLDSPILKTRYGRTGGGGETSERMVIGKGGRMSRHYHVSGEELAKQAILAKVYDRAKRFLAMRTWVLGV</sequence>
<reference evidence="1 2" key="1">
    <citation type="submission" date="2020-09" db="EMBL/GenBank/DDBJ databases">
        <title>De no assembly of potato wild relative species, Solanum commersonii.</title>
        <authorList>
            <person name="Cho K."/>
        </authorList>
    </citation>
    <scope>NUCLEOTIDE SEQUENCE [LARGE SCALE GENOMIC DNA]</scope>
    <source>
        <strain evidence="1">LZ3.2</strain>
        <tissue evidence="1">Leaf</tissue>
    </source>
</reference>
<accession>A0A9J5WEV9</accession>
<dbReference type="AlphaFoldDB" id="A0A9J5WEV9"/>